<dbReference type="RefSeq" id="XP_015590457.1">
    <property type="nucleotide sequence ID" value="XM_015734971.2"/>
</dbReference>
<keyword evidence="1" id="KW-1133">Transmembrane helix</keyword>
<proteinExistence type="predicted"/>
<dbReference type="InterPro" id="IPR028183">
    <property type="entry name" value="UQCC5"/>
</dbReference>
<dbReference type="Pfam" id="PF15114">
    <property type="entry name" value="UPF0640"/>
    <property type="match status" value="1"/>
</dbReference>
<accession>A0AAJ7BNF0</accession>
<organism evidence="2 3">
    <name type="scientific">Cephus cinctus</name>
    <name type="common">Wheat stem sawfly</name>
    <dbReference type="NCBI Taxonomy" id="211228"/>
    <lineage>
        <taxon>Eukaryota</taxon>
        <taxon>Metazoa</taxon>
        <taxon>Ecdysozoa</taxon>
        <taxon>Arthropoda</taxon>
        <taxon>Hexapoda</taxon>
        <taxon>Insecta</taxon>
        <taxon>Pterygota</taxon>
        <taxon>Neoptera</taxon>
        <taxon>Endopterygota</taxon>
        <taxon>Hymenoptera</taxon>
        <taxon>Cephoidea</taxon>
        <taxon>Cephidae</taxon>
        <taxon>Cephus</taxon>
    </lineage>
</organism>
<keyword evidence="1" id="KW-0472">Membrane</keyword>
<keyword evidence="1" id="KW-0812">Transmembrane</keyword>
<name>A0AAJ7BNF0_CEPCN</name>
<protein>
    <submittedName>
        <fullName evidence="3">Small integral membrane protein 4</fullName>
    </submittedName>
</protein>
<dbReference type="PANTHER" id="PTHR35250">
    <property type="entry name" value="SMALL INTEGRAL MEMBRANE PROTEIN 4"/>
    <property type="match status" value="1"/>
</dbReference>
<dbReference type="PANTHER" id="PTHR35250:SF1">
    <property type="entry name" value="UBIQUINOL-CYTOCHROME-C REDUCTASE COMPLEX ASSEMBLY FACTOR 5"/>
    <property type="match status" value="1"/>
</dbReference>
<dbReference type="GeneID" id="107265485"/>
<evidence type="ECO:0000256" key="1">
    <source>
        <dbReference type="SAM" id="Phobius"/>
    </source>
</evidence>
<feature type="transmembrane region" description="Helical" evidence="1">
    <location>
        <begin position="57"/>
        <end position="75"/>
    </location>
</feature>
<dbReference type="KEGG" id="ccin:107265485"/>
<keyword evidence="2" id="KW-1185">Reference proteome</keyword>
<dbReference type="Proteomes" id="UP000694920">
    <property type="component" value="Unplaced"/>
</dbReference>
<dbReference type="AlphaFoldDB" id="A0AAJ7BNF0"/>
<sequence>MCSYLYHVRRRTNSIWPPACHTVGEIKYFYSYQMFLYSSRLKKLLKKWPGKKLLGEYRFLPIFFVAGAALEFSMIKWKVGEVNFYNTYKRRQVETIVNNKLEKEKLAAPHITKD</sequence>
<evidence type="ECO:0000313" key="2">
    <source>
        <dbReference type="Proteomes" id="UP000694920"/>
    </source>
</evidence>
<gene>
    <name evidence="3" type="primary">LOC107265485</name>
</gene>
<evidence type="ECO:0000313" key="3">
    <source>
        <dbReference type="RefSeq" id="XP_015590457.1"/>
    </source>
</evidence>
<reference evidence="3" key="1">
    <citation type="submission" date="2025-08" db="UniProtKB">
        <authorList>
            <consortium name="RefSeq"/>
        </authorList>
    </citation>
    <scope>IDENTIFICATION</scope>
</reference>